<reference evidence="5" key="3">
    <citation type="submission" date="2022-12" db="EMBL/GenBank/DDBJ databases">
        <authorList>
            <person name="Sun Q."/>
            <person name="Zhou Y."/>
        </authorList>
    </citation>
    <scope>NUCLEOTIDE SEQUENCE</scope>
    <source>
        <strain evidence="5">CGMCC 1.15034</strain>
    </source>
</reference>
<dbReference type="InterPro" id="IPR008920">
    <property type="entry name" value="TF_FadR/GntR_C"/>
</dbReference>
<evidence type="ECO:0000256" key="2">
    <source>
        <dbReference type="ARBA" id="ARBA00023125"/>
    </source>
</evidence>
<dbReference type="Pfam" id="PF00392">
    <property type="entry name" value="GntR"/>
    <property type="match status" value="1"/>
</dbReference>
<dbReference type="GO" id="GO:0003677">
    <property type="term" value="F:DNA binding"/>
    <property type="evidence" value="ECO:0007669"/>
    <property type="project" value="UniProtKB-KW"/>
</dbReference>
<sequence length="230" mass="25805">MSDASETLATAAYQKLRMDVIGGMFSFGQKLKIRSLCERYGVSAAPMREALTRAAKDGLIMHSDQRGFSVAPLSIEDLDDLLQTRIVLNEFALRKSFEYGGAEWEEQVLLSWHRLSRIPFTPASVDPEWERAHRVFHATLLSACRAPRILAYCDQLFDSADRYRFMSRAAHVGGARTADHKMIADAVLAHRPDEAVVLLTRHFSETAELCRQQLLLQGKAQPGVVTRTPC</sequence>
<dbReference type="PANTHER" id="PTHR43537:SF20">
    <property type="entry name" value="HTH-TYPE TRANSCRIPTIONAL REPRESSOR GLAR"/>
    <property type="match status" value="1"/>
</dbReference>
<dbReference type="InterPro" id="IPR036388">
    <property type="entry name" value="WH-like_DNA-bd_sf"/>
</dbReference>
<evidence type="ECO:0000256" key="3">
    <source>
        <dbReference type="ARBA" id="ARBA00023163"/>
    </source>
</evidence>
<keyword evidence="1" id="KW-0805">Transcription regulation</keyword>
<dbReference type="SUPFAM" id="SSF48008">
    <property type="entry name" value="GntR ligand-binding domain-like"/>
    <property type="match status" value="1"/>
</dbReference>
<dbReference type="AlphaFoldDB" id="A0A410VJ23"/>
<reference evidence="5" key="1">
    <citation type="journal article" date="2014" name="Int. J. Syst. Evol. Microbiol.">
        <title>Complete genome sequence of Corynebacterium casei LMG S-19264T (=DSM 44701T), isolated from a smear-ripened cheese.</title>
        <authorList>
            <consortium name="US DOE Joint Genome Institute (JGI-PGF)"/>
            <person name="Walter F."/>
            <person name="Albersmeier A."/>
            <person name="Kalinowski J."/>
            <person name="Ruckert C."/>
        </authorList>
    </citation>
    <scope>NUCLEOTIDE SEQUENCE</scope>
    <source>
        <strain evidence="5">CGMCC 1.15034</strain>
    </source>
</reference>
<dbReference type="PROSITE" id="PS50949">
    <property type="entry name" value="HTH_GNTR"/>
    <property type="match status" value="1"/>
</dbReference>
<evidence type="ECO:0000259" key="4">
    <source>
        <dbReference type="PROSITE" id="PS50949"/>
    </source>
</evidence>
<protein>
    <submittedName>
        <fullName evidence="5">GntR family transcriptional regulator</fullName>
    </submittedName>
</protein>
<keyword evidence="6" id="KW-0614">Plasmid</keyword>
<evidence type="ECO:0000256" key="1">
    <source>
        <dbReference type="ARBA" id="ARBA00023015"/>
    </source>
</evidence>
<keyword evidence="7" id="KW-1185">Reference proteome</keyword>
<gene>
    <name evidence="5" type="ORF">GCM10010987_45000</name>
    <name evidence="6" type="ORF">XH86_36010</name>
</gene>
<geneLocation type="plasmid" evidence="6 7">
    <name>unnamed</name>
</geneLocation>
<dbReference type="EMBL" id="BMHC01000010">
    <property type="protein sequence ID" value="GGI27560.1"/>
    <property type="molecule type" value="Genomic_DNA"/>
</dbReference>
<dbReference type="Proteomes" id="UP000625079">
    <property type="component" value="Unassembled WGS sequence"/>
</dbReference>
<reference evidence="6 7" key="2">
    <citation type="submission" date="2018-06" db="EMBL/GenBank/DDBJ databases">
        <title>Comparative genomics of rhizobia nodulating Arachis hypogaea in China.</title>
        <authorList>
            <person name="Li Y."/>
        </authorList>
    </citation>
    <scope>NUCLEOTIDE SEQUENCE [LARGE SCALE GENOMIC DNA]</scope>
    <source>
        <strain evidence="6 7">CCBAU 51658</strain>
        <plasmid evidence="6 7">unnamed</plasmid>
    </source>
</reference>
<dbReference type="Gene3D" id="1.20.120.530">
    <property type="entry name" value="GntR ligand-binding domain-like"/>
    <property type="match status" value="1"/>
</dbReference>
<evidence type="ECO:0000313" key="8">
    <source>
        <dbReference type="Proteomes" id="UP000625079"/>
    </source>
</evidence>
<dbReference type="SMART" id="SM00895">
    <property type="entry name" value="FCD"/>
    <property type="match status" value="1"/>
</dbReference>
<dbReference type="GO" id="GO:0003700">
    <property type="term" value="F:DNA-binding transcription factor activity"/>
    <property type="evidence" value="ECO:0007669"/>
    <property type="project" value="InterPro"/>
</dbReference>
<feature type="domain" description="HTH gntR-type" evidence="4">
    <location>
        <begin position="6"/>
        <end position="73"/>
    </location>
</feature>
<evidence type="ECO:0000313" key="7">
    <source>
        <dbReference type="Proteomes" id="UP000593880"/>
    </source>
</evidence>
<dbReference type="InterPro" id="IPR000524">
    <property type="entry name" value="Tscrpt_reg_HTH_GntR"/>
</dbReference>
<accession>A0A410VJ23</accession>
<dbReference type="PANTHER" id="PTHR43537">
    <property type="entry name" value="TRANSCRIPTIONAL REGULATOR, GNTR FAMILY"/>
    <property type="match status" value="1"/>
</dbReference>
<keyword evidence="3" id="KW-0804">Transcription</keyword>
<dbReference type="Pfam" id="PF07729">
    <property type="entry name" value="FCD"/>
    <property type="match status" value="1"/>
</dbReference>
<evidence type="ECO:0000313" key="6">
    <source>
        <dbReference type="EMBL" id="QOZ64227.1"/>
    </source>
</evidence>
<name>A0A410VJ23_9BRAD</name>
<dbReference type="OrthoDB" id="8680240at2"/>
<proteinExistence type="predicted"/>
<dbReference type="SMART" id="SM00345">
    <property type="entry name" value="HTH_GNTR"/>
    <property type="match status" value="1"/>
</dbReference>
<dbReference type="InterPro" id="IPR036390">
    <property type="entry name" value="WH_DNA-bd_sf"/>
</dbReference>
<organism evidence="5 8">
    <name type="scientific">Bradyrhizobium guangdongense</name>
    <dbReference type="NCBI Taxonomy" id="1325090"/>
    <lineage>
        <taxon>Bacteria</taxon>
        <taxon>Pseudomonadati</taxon>
        <taxon>Pseudomonadota</taxon>
        <taxon>Alphaproteobacteria</taxon>
        <taxon>Hyphomicrobiales</taxon>
        <taxon>Nitrobacteraceae</taxon>
        <taxon>Bradyrhizobium</taxon>
    </lineage>
</organism>
<dbReference type="EMBL" id="CP030058">
    <property type="protein sequence ID" value="QOZ64227.1"/>
    <property type="molecule type" value="Genomic_DNA"/>
</dbReference>
<dbReference type="Proteomes" id="UP000593880">
    <property type="component" value="Plasmid unnamed"/>
</dbReference>
<dbReference type="Gene3D" id="1.10.10.10">
    <property type="entry name" value="Winged helix-like DNA-binding domain superfamily/Winged helix DNA-binding domain"/>
    <property type="match status" value="1"/>
</dbReference>
<dbReference type="InterPro" id="IPR011711">
    <property type="entry name" value="GntR_C"/>
</dbReference>
<evidence type="ECO:0000313" key="5">
    <source>
        <dbReference type="EMBL" id="GGI27560.1"/>
    </source>
</evidence>
<dbReference type="SUPFAM" id="SSF46785">
    <property type="entry name" value="Winged helix' DNA-binding domain"/>
    <property type="match status" value="1"/>
</dbReference>
<keyword evidence="2" id="KW-0238">DNA-binding</keyword>
<dbReference type="RefSeq" id="WP_128929641.1">
    <property type="nucleotide sequence ID" value="NZ_BMHC01000010.1"/>
</dbReference>